<evidence type="ECO:0000256" key="4">
    <source>
        <dbReference type="ARBA" id="ARBA00022679"/>
    </source>
</evidence>
<reference evidence="8 9" key="1">
    <citation type="submission" date="2015-04" db="EMBL/GenBank/DDBJ databases">
        <title>Draft genome sequence of bacteremic isolate Catabacter hongkongensis type strain HKU16T.</title>
        <authorList>
            <person name="Lau S.K."/>
            <person name="Teng J.L."/>
            <person name="Huang Y."/>
            <person name="Curreem S.O."/>
            <person name="Tsui S.K."/>
            <person name="Woo P.C."/>
        </authorList>
    </citation>
    <scope>NUCLEOTIDE SEQUENCE [LARGE SCALE GENOMIC DNA]</scope>
    <source>
        <strain evidence="8 9">HKU16</strain>
    </source>
</reference>
<dbReference type="FunFam" id="3.40.640.10:FF:000004">
    <property type="entry name" value="Acetylornithine aminotransferase"/>
    <property type="match status" value="1"/>
</dbReference>
<dbReference type="AlphaFoldDB" id="A0A0M2NLY9"/>
<evidence type="ECO:0000313" key="8">
    <source>
        <dbReference type="EMBL" id="KKI51981.1"/>
    </source>
</evidence>
<dbReference type="NCBIfam" id="NF002325">
    <property type="entry name" value="PRK01278.1"/>
    <property type="match status" value="1"/>
</dbReference>
<evidence type="ECO:0000256" key="3">
    <source>
        <dbReference type="ARBA" id="ARBA00022605"/>
    </source>
</evidence>
<dbReference type="InterPro" id="IPR049704">
    <property type="entry name" value="Aminotrans_3_PPA_site"/>
</dbReference>
<dbReference type="CDD" id="cd00610">
    <property type="entry name" value="OAT_like"/>
    <property type="match status" value="1"/>
</dbReference>
<dbReference type="GO" id="GO:0030170">
    <property type="term" value="F:pyridoxal phosphate binding"/>
    <property type="evidence" value="ECO:0007669"/>
    <property type="project" value="InterPro"/>
</dbReference>
<evidence type="ECO:0000256" key="7">
    <source>
        <dbReference type="RuleBase" id="RU003560"/>
    </source>
</evidence>
<comment type="similarity">
    <text evidence="7">Belongs to the class-III pyridoxal-phosphate-dependent aminotransferase family.</text>
</comment>
<dbReference type="GO" id="GO:0003992">
    <property type="term" value="F:N2-acetyl-L-ornithine:2-oxoglutarate 5-aminotransferase activity"/>
    <property type="evidence" value="ECO:0007669"/>
    <property type="project" value="UniProtKB-EC"/>
</dbReference>
<protein>
    <submittedName>
        <fullName evidence="8">Acetylornithine aminotransferase</fullName>
        <ecNumber evidence="8">2.6.1.11</ecNumber>
    </submittedName>
</protein>
<evidence type="ECO:0000256" key="5">
    <source>
        <dbReference type="ARBA" id="ARBA00022898"/>
    </source>
</evidence>
<keyword evidence="5 7" id="KW-0663">Pyridoxal phosphate</keyword>
<sequence>MTYDELRELDSQYYMEVFGERLPVVFDHGKDTHLFDIDGKEYVDFLAGIAVNALGYSDGGFQETLRNQIGRVIHTCNYFYNEPQAKLAQLLCKKTGFDRVFFGNSGAEANECALKLAKKYAFRKGRDTAKFVCLKNSFHGRTLLTLSATGQEKFHTAFAPMAYDFITIEANDMDAAKAAVTQEICGVILEVVQGESGVFPLEKEFVQLVADLCSKQDVMLIIDEVQTGMGRTGTFLAQEKFGVKADITTLAKALGNGVPIGACLANAKAASAFTGGDHGSTFGGNPLACAAGLYVTEKIDGAMLGRIGDLGGYFKSRLQDLMEKHPARITDVRGMGLMLGAQLSEKEDAHDVALKLLKNGVVIGTAGCNTLRFVPPFVLTKGDIDHLIDALEAIFS</sequence>
<organism evidence="8 9">
    <name type="scientific">Christensenella hongkongensis</name>
    <dbReference type="NCBI Taxonomy" id="270498"/>
    <lineage>
        <taxon>Bacteria</taxon>
        <taxon>Bacillati</taxon>
        <taxon>Bacillota</taxon>
        <taxon>Clostridia</taxon>
        <taxon>Christensenellales</taxon>
        <taxon>Christensenellaceae</taxon>
        <taxon>Christensenella</taxon>
    </lineage>
</organism>
<dbReference type="STRING" id="270498.CHK_0498"/>
<dbReference type="InterPro" id="IPR015422">
    <property type="entry name" value="PyrdxlP-dep_Trfase_small"/>
</dbReference>
<dbReference type="GO" id="GO:0006526">
    <property type="term" value="P:L-arginine biosynthetic process"/>
    <property type="evidence" value="ECO:0007669"/>
    <property type="project" value="UniProtKB-ARBA"/>
</dbReference>
<keyword evidence="2 8" id="KW-0032">Aminotransferase</keyword>
<comment type="caution">
    <text evidence="8">The sequence shown here is derived from an EMBL/GenBank/DDBJ whole genome shotgun (WGS) entry which is preliminary data.</text>
</comment>
<dbReference type="InterPro" id="IPR015424">
    <property type="entry name" value="PyrdxlP-dep_Trfase"/>
</dbReference>
<evidence type="ECO:0000256" key="2">
    <source>
        <dbReference type="ARBA" id="ARBA00022576"/>
    </source>
</evidence>
<keyword evidence="3" id="KW-0028">Amino-acid biosynthesis</keyword>
<evidence type="ECO:0000256" key="1">
    <source>
        <dbReference type="ARBA" id="ARBA00001933"/>
    </source>
</evidence>
<dbReference type="PANTHER" id="PTHR11986:SF79">
    <property type="entry name" value="ACETYLORNITHINE AMINOTRANSFERASE, MITOCHONDRIAL"/>
    <property type="match status" value="1"/>
</dbReference>
<dbReference type="PIRSF" id="PIRSF000521">
    <property type="entry name" value="Transaminase_4ab_Lys_Orn"/>
    <property type="match status" value="1"/>
</dbReference>
<dbReference type="InterPro" id="IPR005814">
    <property type="entry name" value="Aminotrans_3"/>
</dbReference>
<dbReference type="RefSeq" id="WP_046442447.1">
    <property type="nucleotide sequence ID" value="NZ_LAYJ01000047.1"/>
</dbReference>
<dbReference type="GO" id="GO:0042802">
    <property type="term" value="F:identical protein binding"/>
    <property type="evidence" value="ECO:0007669"/>
    <property type="project" value="TreeGrafter"/>
</dbReference>
<keyword evidence="9" id="KW-1185">Reference proteome</keyword>
<dbReference type="SUPFAM" id="SSF53383">
    <property type="entry name" value="PLP-dependent transferases"/>
    <property type="match status" value="1"/>
</dbReference>
<dbReference type="PANTHER" id="PTHR11986">
    <property type="entry name" value="AMINOTRANSFERASE CLASS III"/>
    <property type="match status" value="1"/>
</dbReference>
<comment type="cofactor">
    <cofactor evidence="1">
        <name>pyridoxal 5'-phosphate</name>
        <dbReference type="ChEBI" id="CHEBI:597326"/>
    </cofactor>
</comment>
<dbReference type="Gene3D" id="3.40.640.10">
    <property type="entry name" value="Type I PLP-dependent aspartate aminotransferase-like (Major domain)"/>
    <property type="match status" value="1"/>
</dbReference>
<evidence type="ECO:0000256" key="6">
    <source>
        <dbReference type="ARBA" id="ARBA00029440"/>
    </source>
</evidence>
<gene>
    <name evidence="8" type="ORF">CHK_0498</name>
</gene>
<accession>A0A0M2NLY9</accession>
<dbReference type="NCBIfam" id="TIGR00707">
    <property type="entry name" value="argD"/>
    <property type="match status" value="1"/>
</dbReference>
<dbReference type="InterPro" id="IPR015421">
    <property type="entry name" value="PyrdxlP-dep_Trfase_major"/>
</dbReference>
<comment type="pathway">
    <text evidence="6">Amino-acid biosynthesis.</text>
</comment>
<dbReference type="InterPro" id="IPR050103">
    <property type="entry name" value="Class-III_PLP-dep_AT"/>
</dbReference>
<dbReference type="PROSITE" id="PS00600">
    <property type="entry name" value="AA_TRANSFER_CLASS_3"/>
    <property type="match status" value="1"/>
</dbReference>
<dbReference type="InterPro" id="IPR004636">
    <property type="entry name" value="AcOrn/SuccOrn_fam"/>
</dbReference>
<dbReference type="EC" id="2.6.1.11" evidence="8"/>
<keyword evidence="4 8" id="KW-0808">Transferase</keyword>
<evidence type="ECO:0000313" key="9">
    <source>
        <dbReference type="Proteomes" id="UP000034076"/>
    </source>
</evidence>
<dbReference type="EMBL" id="LAYJ01000047">
    <property type="protein sequence ID" value="KKI51981.1"/>
    <property type="molecule type" value="Genomic_DNA"/>
</dbReference>
<dbReference type="PATRIC" id="fig|270498.16.peg.1430"/>
<name>A0A0M2NLY9_9FIRM</name>
<proteinExistence type="inferred from homology"/>
<dbReference type="Pfam" id="PF00202">
    <property type="entry name" value="Aminotran_3"/>
    <property type="match status" value="1"/>
</dbReference>
<dbReference type="Gene3D" id="3.90.1150.10">
    <property type="entry name" value="Aspartate Aminotransferase, domain 1"/>
    <property type="match status" value="1"/>
</dbReference>
<dbReference type="Proteomes" id="UP000034076">
    <property type="component" value="Unassembled WGS sequence"/>
</dbReference>
<dbReference type="OrthoDB" id="9807885at2"/>